<dbReference type="AlphaFoldDB" id="A0A0F9X6X1"/>
<accession>A0A0F9X6X1</accession>
<feature type="domain" description="Ricin B lectin" evidence="1">
    <location>
        <begin position="53"/>
        <end position="143"/>
    </location>
</feature>
<dbReference type="EMBL" id="JOKZ01000849">
    <property type="protein sequence ID" value="KKO96557.1"/>
    <property type="molecule type" value="Genomic_DNA"/>
</dbReference>
<proteinExistence type="predicted"/>
<protein>
    <recommendedName>
        <fullName evidence="1">Ricin B lectin domain-containing protein</fullName>
    </recommendedName>
</protein>
<organism evidence="2 3">
    <name type="scientific">Trichoderma harzianum</name>
    <name type="common">Hypocrea lixii</name>
    <dbReference type="NCBI Taxonomy" id="5544"/>
    <lineage>
        <taxon>Eukaryota</taxon>
        <taxon>Fungi</taxon>
        <taxon>Dikarya</taxon>
        <taxon>Ascomycota</taxon>
        <taxon>Pezizomycotina</taxon>
        <taxon>Sordariomycetes</taxon>
        <taxon>Hypocreomycetidae</taxon>
        <taxon>Hypocreales</taxon>
        <taxon>Hypocreaceae</taxon>
        <taxon>Trichoderma</taxon>
    </lineage>
</organism>
<dbReference type="SUPFAM" id="SSF50370">
    <property type="entry name" value="Ricin B-like lectins"/>
    <property type="match status" value="1"/>
</dbReference>
<dbReference type="Gene3D" id="2.80.10.50">
    <property type="match status" value="1"/>
</dbReference>
<dbReference type="InterPro" id="IPR000772">
    <property type="entry name" value="Ricin_B_lectin"/>
</dbReference>
<reference evidence="3" key="1">
    <citation type="journal article" date="2015" name="Genome Announc.">
        <title>Draft whole-genome sequence of the biocontrol agent Trichoderma harzianum T6776.</title>
        <authorList>
            <person name="Baroncelli R."/>
            <person name="Piaggeschi G."/>
            <person name="Fiorini L."/>
            <person name="Bertolini E."/>
            <person name="Zapparata A."/>
            <person name="Pe M.E."/>
            <person name="Sarrocco S."/>
            <person name="Vannacci G."/>
        </authorList>
    </citation>
    <scope>NUCLEOTIDE SEQUENCE [LARGE SCALE GENOMIC DNA]</scope>
    <source>
        <strain evidence="3">T6776</strain>
    </source>
</reference>
<dbReference type="Proteomes" id="UP000034112">
    <property type="component" value="Unassembled WGS sequence"/>
</dbReference>
<sequence length="158" mass="17404">MSFAEGTYYMTTVLGSHKAVDLEASEPTGRVIEYKTMANSRNPLLNSQTHGGKNQQWHVTKITNEEYSIQSVATSTYITAPNGDDMTARGSKLAPECNSVARWKIVKASSKGDSYFVRNVAYPNKVLDVSGSNQADLTPILVYAYHGGNNQQFTFKQV</sequence>
<evidence type="ECO:0000313" key="2">
    <source>
        <dbReference type="EMBL" id="KKO96557.1"/>
    </source>
</evidence>
<dbReference type="OMA" id="RWKIVKA"/>
<evidence type="ECO:0000313" key="3">
    <source>
        <dbReference type="Proteomes" id="UP000034112"/>
    </source>
</evidence>
<dbReference type="PROSITE" id="PS50231">
    <property type="entry name" value="RICIN_B_LECTIN"/>
    <property type="match status" value="1"/>
</dbReference>
<name>A0A0F9X6X1_TRIHA</name>
<dbReference type="Pfam" id="PF14200">
    <property type="entry name" value="RicinB_lectin_2"/>
    <property type="match status" value="1"/>
</dbReference>
<comment type="caution">
    <text evidence="2">The sequence shown here is derived from an EMBL/GenBank/DDBJ whole genome shotgun (WGS) entry which is preliminary data.</text>
</comment>
<gene>
    <name evidence="2" type="ORF">THAR02_11341</name>
</gene>
<dbReference type="InterPro" id="IPR035992">
    <property type="entry name" value="Ricin_B-like_lectins"/>
</dbReference>
<evidence type="ECO:0000259" key="1">
    <source>
        <dbReference type="Pfam" id="PF14200"/>
    </source>
</evidence>
<dbReference type="OrthoDB" id="2131701at2759"/>